<evidence type="ECO:0000313" key="1">
    <source>
        <dbReference type="EMBL" id="KIY93283.1"/>
    </source>
</evidence>
<sequence length="81" mass="8928">MAGGKPLSLFESGAIMLYLSDKAGGKLLPSDPALKWEALSWLFWQIGGVGPMFGQFGHFHKHAPERVEYGINRYSAEVEGF</sequence>
<dbReference type="STRING" id="145388.A0A0D2KBE4"/>
<dbReference type="Proteomes" id="UP000054498">
    <property type="component" value="Unassembled WGS sequence"/>
</dbReference>
<reference evidence="1 2" key="1">
    <citation type="journal article" date="2013" name="BMC Genomics">
        <title>Reconstruction of the lipid metabolism for the microalga Monoraphidium neglectum from its genome sequence reveals characteristics suitable for biofuel production.</title>
        <authorList>
            <person name="Bogen C."/>
            <person name="Al-Dilaimi A."/>
            <person name="Albersmeier A."/>
            <person name="Wichmann J."/>
            <person name="Grundmann M."/>
            <person name="Rupp O."/>
            <person name="Lauersen K.J."/>
            <person name="Blifernez-Klassen O."/>
            <person name="Kalinowski J."/>
            <person name="Goesmann A."/>
            <person name="Mussgnug J.H."/>
            <person name="Kruse O."/>
        </authorList>
    </citation>
    <scope>NUCLEOTIDE SEQUENCE [LARGE SCALE GENOMIC DNA]</scope>
    <source>
        <strain evidence="1 2">SAG 48.87</strain>
    </source>
</reference>
<protein>
    <submittedName>
        <fullName evidence="1">Glutathione S-transferase</fullName>
        <ecNumber evidence="1">2.5.1.18</ecNumber>
    </submittedName>
</protein>
<dbReference type="Gene3D" id="3.40.30.10">
    <property type="entry name" value="Glutaredoxin"/>
    <property type="match status" value="1"/>
</dbReference>
<dbReference type="RefSeq" id="XP_013892303.1">
    <property type="nucleotide sequence ID" value="XM_014036849.1"/>
</dbReference>
<keyword evidence="2" id="KW-1185">Reference proteome</keyword>
<accession>A0A0D2KBE4</accession>
<dbReference type="EC" id="2.5.1.18" evidence="1"/>
<dbReference type="Gene3D" id="1.20.1050.10">
    <property type="match status" value="1"/>
</dbReference>
<dbReference type="KEGG" id="mng:MNEG_14678"/>
<name>A0A0D2KBE4_9CHLO</name>
<keyword evidence="1" id="KW-0808">Transferase</keyword>
<dbReference type="PANTHER" id="PTHR44051">
    <property type="entry name" value="GLUTATHIONE S-TRANSFERASE-RELATED"/>
    <property type="match status" value="1"/>
</dbReference>
<dbReference type="OrthoDB" id="422574at2759"/>
<evidence type="ECO:0000313" key="2">
    <source>
        <dbReference type="Proteomes" id="UP000054498"/>
    </source>
</evidence>
<dbReference type="InterPro" id="IPR036282">
    <property type="entry name" value="Glutathione-S-Trfase_C_sf"/>
</dbReference>
<dbReference type="GO" id="GO:0004364">
    <property type="term" value="F:glutathione transferase activity"/>
    <property type="evidence" value="ECO:0007669"/>
    <property type="project" value="UniProtKB-EC"/>
</dbReference>
<proteinExistence type="predicted"/>
<dbReference type="AlphaFoldDB" id="A0A0D2KBE4"/>
<dbReference type="EMBL" id="KK104897">
    <property type="protein sequence ID" value="KIY93283.1"/>
    <property type="molecule type" value="Genomic_DNA"/>
</dbReference>
<dbReference type="GeneID" id="25732264"/>
<organism evidence="1 2">
    <name type="scientific">Monoraphidium neglectum</name>
    <dbReference type="NCBI Taxonomy" id="145388"/>
    <lineage>
        <taxon>Eukaryota</taxon>
        <taxon>Viridiplantae</taxon>
        <taxon>Chlorophyta</taxon>
        <taxon>core chlorophytes</taxon>
        <taxon>Chlorophyceae</taxon>
        <taxon>CS clade</taxon>
        <taxon>Sphaeropleales</taxon>
        <taxon>Selenastraceae</taxon>
        <taxon>Monoraphidium</taxon>
    </lineage>
</organism>
<dbReference type="SUPFAM" id="SSF47616">
    <property type="entry name" value="GST C-terminal domain-like"/>
    <property type="match status" value="1"/>
</dbReference>
<dbReference type="PANTHER" id="PTHR44051:SF22">
    <property type="entry name" value="DISULFIDE-BOND OXIDOREDUCTASE YGHU"/>
    <property type="match status" value="1"/>
</dbReference>
<gene>
    <name evidence="1" type="ORF">MNEG_14678</name>
</gene>